<organism evidence="1 2">
    <name type="scientific">Clostridium thailandense</name>
    <dbReference type="NCBI Taxonomy" id="2794346"/>
    <lineage>
        <taxon>Bacteria</taxon>
        <taxon>Bacillati</taxon>
        <taxon>Bacillota</taxon>
        <taxon>Clostridia</taxon>
        <taxon>Eubacteriales</taxon>
        <taxon>Clostridiaceae</taxon>
        <taxon>Clostridium</taxon>
    </lineage>
</organism>
<dbReference type="AlphaFoldDB" id="A0A949TZW1"/>
<name>A0A949TZW1_9CLOT</name>
<dbReference type="InterPro" id="IPR021321">
    <property type="entry name" value="DUF2922"/>
</dbReference>
<comment type="caution">
    <text evidence="1">The sequence shown here is derived from an EMBL/GenBank/DDBJ whole genome shotgun (WGS) entry which is preliminary data.</text>
</comment>
<evidence type="ECO:0000313" key="1">
    <source>
        <dbReference type="EMBL" id="MBV7275708.1"/>
    </source>
</evidence>
<dbReference type="RefSeq" id="WP_218322760.1">
    <property type="nucleotide sequence ID" value="NZ_JAEEGC010000134.1"/>
</dbReference>
<dbReference type="EMBL" id="JAEEGC010000134">
    <property type="protein sequence ID" value="MBV7275708.1"/>
    <property type="molecule type" value="Genomic_DNA"/>
</dbReference>
<gene>
    <name evidence="1" type="ORF">I6U48_22685</name>
</gene>
<dbReference type="Proteomes" id="UP000694308">
    <property type="component" value="Unassembled WGS sequence"/>
</dbReference>
<accession>A0A949TZW1</accession>
<protein>
    <submittedName>
        <fullName evidence="1">DUF2922 domain-containing protein</fullName>
    </submittedName>
</protein>
<reference evidence="1" key="1">
    <citation type="submission" date="2020-12" db="EMBL/GenBank/DDBJ databases">
        <title>Clostridium thailandense sp. nov., a novel acetogenic bacterium isolated from peat land soil in Thailand.</title>
        <authorList>
            <person name="Chaikitkaew S."/>
            <person name="Birkeland N.K."/>
        </authorList>
    </citation>
    <scope>NUCLEOTIDE SEQUENCE</scope>
    <source>
        <strain evidence="1">PL3</strain>
    </source>
</reference>
<dbReference type="Pfam" id="PF11148">
    <property type="entry name" value="DUF2922"/>
    <property type="match status" value="1"/>
</dbReference>
<evidence type="ECO:0000313" key="2">
    <source>
        <dbReference type="Proteomes" id="UP000694308"/>
    </source>
</evidence>
<keyword evidence="2" id="KW-1185">Reference proteome</keyword>
<proteinExistence type="predicted"/>
<sequence length="72" mass="7867">MSKTLVMNFLNEAGKKTAVRINNVKDDVTEAETKAAMDVIIEKNVFTTSGGDLKSKDSAQLIDKSTSEFNVK</sequence>